<dbReference type="Pfam" id="PF16516">
    <property type="entry name" value="CC2-LZ"/>
    <property type="match status" value="1"/>
</dbReference>
<dbReference type="Gene3D" id="1.20.5.990">
    <property type="entry name" value="Nemo cc2-lz domain - 1d5 darpin complex"/>
    <property type="match status" value="1"/>
</dbReference>
<dbReference type="Proteomes" id="UP000596742">
    <property type="component" value="Unassembled WGS sequence"/>
</dbReference>
<evidence type="ECO:0000256" key="3">
    <source>
        <dbReference type="SAM" id="MobiDB-lite"/>
    </source>
</evidence>
<feature type="compositionally biased region" description="Low complexity" evidence="3">
    <location>
        <begin position="1"/>
        <end position="16"/>
    </location>
</feature>
<feature type="region of interest" description="Disordered" evidence="3">
    <location>
        <begin position="310"/>
        <end position="331"/>
    </location>
</feature>
<feature type="coiled-coil region" evidence="2">
    <location>
        <begin position="200"/>
        <end position="248"/>
    </location>
</feature>
<proteinExistence type="predicted"/>
<evidence type="ECO:0000256" key="2">
    <source>
        <dbReference type="SAM" id="Coils"/>
    </source>
</evidence>
<reference evidence="5" key="1">
    <citation type="submission" date="2018-11" db="EMBL/GenBank/DDBJ databases">
        <authorList>
            <person name="Alioto T."/>
            <person name="Alioto T."/>
        </authorList>
    </citation>
    <scope>NUCLEOTIDE SEQUENCE</scope>
</reference>
<dbReference type="PANTHER" id="PTHR31838:SF1">
    <property type="entry name" value="CENTROSOMAL PROTEIN OF 55 KDA"/>
    <property type="match status" value="1"/>
</dbReference>
<feature type="domain" description="NF-kappa-B essential modulator NEMO CC2-LZ" evidence="4">
    <location>
        <begin position="218"/>
        <end position="308"/>
    </location>
</feature>
<accession>A0A8B6EB63</accession>
<dbReference type="PANTHER" id="PTHR31838">
    <property type="entry name" value="CENTROSOMAL PROTEIN OF 55 KDA"/>
    <property type="match status" value="1"/>
</dbReference>
<evidence type="ECO:0000259" key="4">
    <source>
        <dbReference type="Pfam" id="PF16516"/>
    </source>
</evidence>
<evidence type="ECO:0000313" key="6">
    <source>
        <dbReference type="Proteomes" id="UP000596742"/>
    </source>
</evidence>
<feature type="region of interest" description="Disordered" evidence="3">
    <location>
        <begin position="1"/>
        <end position="23"/>
    </location>
</feature>
<keyword evidence="6" id="KW-1185">Reference proteome</keyword>
<dbReference type="InterPro" id="IPR032419">
    <property type="entry name" value="CC2-LZ_dom"/>
</dbReference>
<evidence type="ECO:0000313" key="5">
    <source>
        <dbReference type="EMBL" id="VDI32048.1"/>
    </source>
</evidence>
<feature type="coiled-coil region" evidence="2">
    <location>
        <begin position="113"/>
        <end position="175"/>
    </location>
</feature>
<dbReference type="InterPro" id="IPR038926">
    <property type="entry name" value="CEP55"/>
</dbReference>
<dbReference type="AlphaFoldDB" id="A0A8B6EB63"/>
<organism evidence="5 6">
    <name type="scientific">Mytilus galloprovincialis</name>
    <name type="common">Mediterranean mussel</name>
    <dbReference type="NCBI Taxonomy" id="29158"/>
    <lineage>
        <taxon>Eukaryota</taxon>
        <taxon>Metazoa</taxon>
        <taxon>Spiralia</taxon>
        <taxon>Lophotrochozoa</taxon>
        <taxon>Mollusca</taxon>
        <taxon>Bivalvia</taxon>
        <taxon>Autobranchia</taxon>
        <taxon>Pteriomorphia</taxon>
        <taxon>Mytilida</taxon>
        <taxon>Mytiloidea</taxon>
        <taxon>Mytilidae</taxon>
        <taxon>Mytilinae</taxon>
        <taxon>Mytilus</taxon>
    </lineage>
</organism>
<evidence type="ECO:0000256" key="1">
    <source>
        <dbReference type="ARBA" id="ARBA00023054"/>
    </source>
</evidence>
<sequence length="467" mass="53794">MSQKSSSPESSLMTLSVEQERDSYKEKVEHMKLMIQKYKQEIQAQKIRREGVETVSRLLHESREENAAYQKKNIALETVVRNLQSRLSMNGISDGMTLGEGDVFIPGSSKQVLDNLARENKRLRSLLQGASTDPEEINELQQGGISSSQTDVEKLQEENASLKDKLSELVKMNKRWQEYMSQKERYWQQIEQNHVQPDRIQAINAALEDASRRLQKLEREKKQCQEELDERNQQLIEKSSELMRLQNDVECGNLGHDDGHLRSDVETISALKAQIQICTEDFESERKDREKAQNRVAELEAEVSQYKRMRPDDGRLPHQSLFEPRNPSSPESYGGFNLQGQYNRESQLAARGPMRRREENVYDMFNVVDAIQTDSAHTSKQDKTNKEGTNLATKLKVEKPDTDPDNLLDTVPDLNDFNSVDSDTELALEIAMRKVEDINLTHCPRCDHSFELGHDQETREHLEKCCD</sequence>
<dbReference type="EMBL" id="UYJE01004860">
    <property type="protein sequence ID" value="VDI32048.1"/>
    <property type="molecule type" value="Genomic_DNA"/>
</dbReference>
<dbReference type="GO" id="GO:0051896">
    <property type="term" value="P:regulation of phosphatidylinositol 3-kinase/protein kinase B signal transduction"/>
    <property type="evidence" value="ECO:0007669"/>
    <property type="project" value="InterPro"/>
</dbReference>
<feature type="coiled-coil region" evidence="2">
    <location>
        <begin position="282"/>
        <end position="309"/>
    </location>
</feature>
<name>A0A8B6EB63_MYTGA</name>
<comment type="caution">
    <text evidence="5">The sequence shown here is derived from an EMBL/GenBank/DDBJ whole genome shotgun (WGS) entry which is preliminary data.</text>
</comment>
<protein>
    <recommendedName>
        <fullName evidence="4">NF-kappa-B essential modulator NEMO CC2-LZ domain-containing protein</fullName>
    </recommendedName>
</protein>
<gene>
    <name evidence="5" type="ORF">MGAL_10B023700</name>
</gene>
<dbReference type="GO" id="GO:0000281">
    <property type="term" value="P:mitotic cytokinesis"/>
    <property type="evidence" value="ECO:0007669"/>
    <property type="project" value="InterPro"/>
</dbReference>
<keyword evidence="1 2" id="KW-0175">Coiled coil</keyword>